<evidence type="ECO:0000256" key="1">
    <source>
        <dbReference type="SAM" id="MobiDB-lite"/>
    </source>
</evidence>
<name>A0AAV9GS96_9PEZI</name>
<evidence type="ECO:0000313" key="3">
    <source>
        <dbReference type="Proteomes" id="UP001321760"/>
    </source>
</evidence>
<comment type="caution">
    <text evidence="2">The sequence shown here is derived from an EMBL/GenBank/DDBJ whole genome shotgun (WGS) entry which is preliminary data.</text>
</comment>
<feature type="region of interest" description="Disordered" evidence="1">
    <location>
        <begin position="281"/>
        <end position="303"/>
    </location>
</feature>
<sequence>MAAAADSGENLPMLPDTCRSGIPDALVDVRYMRFWPPPMPVTMSGVEAAVLVLRHILPLVERSSTDDMSRNAILRFAELDILEPGQAASWAYILHRRPGISTRPPSRLQGRRVSASAHVACDMNQAAIKDVEGAIECCFGTLKVSDGVIQSTVPRFPTCIRVLYSPHDPNTDTLERDLTFAEFRVKRPVQDPGDPGKWEWVTERQGRPYRILAAVRLRANPDEKDLVRLYDIVGDETGKNLPHRPCIDDNWRVGVAGWSYYLVYVYCPTSSKPMVRPDVAQELDQQRRGEISSPAPAIGFDET</sequence>
<organism evidence="2 3">
    <name type="scientific">Podospora aff. communis PSN243</name>
    <dbReference type="NCBI Taxonomy" id="3040156"/>
    <lineage>
        <taxon>Eukaryota</taxon>
        <taxon>Fungi</taxon>
        <taxon>Dikarya</taxon>
        <taxon>Ascomycota</taxon>
        <taxon>Pezizomycotina</taxon>
        <taxon>Sordariomycetes</taxon>
        <taxon>Sordariomycetidae</taxon>
        <taxon>Sordariales</taxon>
        <taxon>Podosporaceae</taxon>
        <taxon>Podospora</taxon>
    </lineage>
</organism>
<protein>
    <submittedName>
        <fullName evidence="2">Uncharacterized protein</fullName>
    </submittedName>
</protein>
<evidence type="ECO:0000313" key="2">
    <source>
        <dbReference type="EMBL" id="KAK4451112.1"/>
    </source>
</evidence>
<dbReference type="AlphaFoldDB" id="A0AAV9GS96"/>
<keyword evidence="3" id="KW-1185">Reference proteome</keyword>
<dbReference type="EMBL" id="MU865929">
    <property type="protein sequence ID" value="KAK4451112.1"/>
    <property type="molecule type" value="Genomic_DNA"/>
</dbReference>
<gene>
    <name evidence="2" type="ORF">QBC34DRAFT_458550</name>
</gene>
<reference evidence="2" key="1">
    <citation type="journal article" date="2023" name="Mol. Phylogenet. Evol.">
        <title>Genome-scale phylogeny and comparative genomics of the fungal order Sordariales.</title>
        <authorList>
            <person name="Hensen N."/>
            <person name="Bonometti L."/>
            <person name="Westerberg I."/>
            <person name="Brannstrom I.O."/>
            <person name="Guillou S."/>
            <person name="Cros-Aarteil S."/>
            <person name="Calhoun S."/>
            <person name="Haridas S."/>
            <person name="Kuo A."/>
            <person name="Mondo S."/>
            <person name="Pangilinan J."/>
            <person name="Riley R."/>
            <person name="LaButti K."/>
            <person name="Andreopoulos B."/>
            <person name="Lipzen A."/>
            <person name="Chen C."/>
            <person name="Yan M."/>
            <person name="Daum C."/>
            <person name="Ng V."/>
            <person name="Clum A."/>
            <person name="Steindorff A."/>
            <person name="Ohm R.A."/>
            <person name="Martin F."/>
            <person name="Silar P."/>
            <person name="Natvig D.O."/>
            <person name="Lalanne C."/>
            <person name="Gautier V."/>
            <person name="Ament-Velasquez S.L."/>
            <person name="Kruys A."/>
            <person name="Hutchinson M.I."/>
            <person name="Powell A.J."/>
            <person name="Barry K."/>
            <person name="Miller A.N."/>
            <person name="Grigoriev I.V."/>
            <person name="Debuchy R."/>
            <person name="Gladieux P."/>
            <person name="Hiltunen Thoren M."/>
            <person name="Johannesson H."/>
        </authorList>
    </citation>
    <scope>NUCLEOTIDE SEQUENCE</scope>
    <source>
        <strain evidence="2">PSN243</strain>
    </source>
</reference>
<reference evidence="2" key="2">
    <citation type="submission" date="2023-05" db="EMBL/GenBank/DDBJ databases">
        <authorList>
            <consortium name="Lawrence Berkeley National Laboratory"/>
            <person name="Steindorff A."/>
            <person name="Hensen N."/>
            <person name="Bonometti L."/>
            <person name="Westerberg I."/>
            <person name="Brannstrom I.O."/>
            <person name="Guillou S."/>
            <person name="Cros-Aarteil S."/>
            <person name="Calhoun S."/>
            <person name="Haridas S."/>
            <person name="Kuo A."/>
            <person name="Mondo S."/>
            <person name="Pangilinan J."/>
            <person name="Riley R."/>
            <person name="Labutti K."/>
            <person name="Andreopoulos B."/>
            <person name="Lipzen A."/>
            <person name="Chen C."/>
            <person name="Yanf M."/>
            <person name="Daum C."/>
            <person name="Ng V."/>
            <person name="Clum A."/>
            <person name="Ohm R."/>
            <person name="Martin F."/>
            <person name="Silar P."/>
            <person name="Natvig D."/>
            <person name="Lalanne C."/>
            <person name="Gautier V."/>
            <person name="Ament-Velasquez S.L."/>
            <person name="Kruys A."/>
            <person name="Hutchinson M.I."/>
            <person name="Powell A.J."/>
            <person name="Barry K."/>
            <person name="Miller A.N."/>
            <person name="Grigoriev I.V."/>
            <person name="Debuchy R."/>
            <person name="Gladieux P."/>
            <person name="Thoren M.H."/>
            <person name="Johannesson H."/>
        </authorList>
    </citation>
    <scope>NUCLEOTIDE SEQUENCE</scope>
    <source>
        <strain evidence="2">PSN243</strain>
    </source>
</reference>
<dbReference type="Proteomes" id="UP001321760">
    <property type="component" value="Unassembled WGS sequence"/>
</dbReference>
<proteinExistence type="predicted"/>
<accession>A0AAV9GS96</accession>